<name>A0A8J5CX80_ZINOF</name>
<evidence type="ECO:0000256" key="1">
    <source>
        <dbReference type="SAM" id="MobiDB-lite"/>
    </source>
</evidence>
<gene>
    <name evidence="2" type="ORF">ZIOFF_067445</name>
</gene>
<comment type="caution">
    <text evidence="2">The sequence shown here is derived from an EMBL/GenBank/DDBJ whole genome shotgun (WGS) entry which is preliminary data.</text>
</comment>
<dbReference type="AlphaFoldDB" id="A0A8J5CX80"/>
<keyword evidence="3" id="KW-1185">Reference proteome</keyword>
<feature type="region of interest" description="Disordered" evidence="1">
    <location>
        <begin position="1"/>
        <end position="26"/>
    </location>
</feature>
<sequence>MILDPRCVGGPAHARSRTRTARTRPRVAPNRNVAEANAAPTCQVIIRAIKRGLPTLVWIELPTMGRLGSQSLSPAAEQRASPGNWVMFASRSSSFSPSGWSASLF</sequence>
<accession>A0A8J5CX80</accession>
<reference evidence="2 3" key="1">
    <citation type="submission" date="2020-08" db="EMBL/GenBank/DDBJ databases">
        <title>Plant Genome Project.</title>
        <authorList>
            <person name="Zhang R.-G."/>
        </authorList>
    </citation>
    <scope>NUCLEOTIDE SEQUENCE [LARGE SCALE GENOMIC DNA]</scope>
    <source>
        <tissue evidence="2">Rhizome</tissue>
    </source>
</reference>
<protein>
    <submittedName>
        <fullName evidence="2">Uncharacterized protein</fullName>
    </submittedName>
</protein>
<evidence type="ECO:0000313" key="2">
    <source>
        <dbReference type="EMBL" id="KAG6473528.1"/>
    </source>
</evidence>
<dbReference type="Proteomes" id="UP000734854">
    <property type="component" value="Unassembled WGS sequence"/>
</dbReference>
<feature type="compositionally biased region" description="Basic residues" evidence="1">
    <location>
        <begin position="14"/>
        <end position="25"/>
    </location>
</feature>
<dbReference type="EMBL" id="JACMSC010000019">
    <property type="protein sequence ID" value="KAG6473528.1"/>
    <property type="molecule type" value="Genomic_DNA"/>
</dbReference>
<organism evidence="2 3">
    <name type="scientific">Zingiber officinale</name>
    <name type="common">Ginger</name>
    <name type="synonym">Amomum zingiber</name>
    <dbReference type="NCBI Taxonomy" id="94328"/>
    <lineage>
        <taxon>Eukaryota</taxon>
        <taxon>Viridiplantae</taxon>
        <taxon>Streptophyta</taxon>
        <taxon>Embryophyta</taxon>
        <taxon>Tracheophyta</taxon>
        <taxon>Spermatophyta</taxon>
        <taxon>Magnoliopsida</taxon>
        <taxon>Liliopsida</taxon>
        <taxon>Zingiberales</taxon>
        <taxon>Zingiberaceae</taxon>
        <taxon>Zingiber</taxon>
    </lineage>
</organism>
<evidence type="ECO:0000313" key="3">
    <source>
        <dbReference type="Proteomes" id="UP000734854"/>
    </source>
</evidence>
<proteinExistence type="predicted"/>